<keyword evidence="4" id="KW-0540">Nuclease</keyword>
<dbReference type="OrthoDB" id="9975959at2759"/>
<dbReference type="GO" id="GO:0070260">
    <property type="term" value="F:5'-tyrosyl-DNA phosphodiesterase activity"/>
    <property type="evidence" value="ECO:0007669"/>
    <property type="project" value="TreeGrafter"/>
</dbReference>
<comment type="cofactor">
    <cofactor evidence="2">
        <name>Mg(2+)</name>
        <dbReference type="ChEBI" id="CHEBI:18420"/>
    </cofactor>
</comment>
<dbReference type="GO" id="GO:0005737">
    <property type="term" value="C:cytoplasm"/>
    <property type="evidence" value="ECO:0007669"/>
    <property type="project" value="TreeGrafter"/>
</dbReference>
<dbReference type="PANTHER" id="PTHR15822">
    <property type="entry name" value="TRAF AND TNF RECEPTOR-ASSOCIATED PROTEIN"/>
    <property type="match status" value="1"/>
</dbReference>
<dbReference type="GO" id="GO:0004518">
    <property type="term" value="F:nuclease activity"/>
    <property type="evidence" value="ECO:0007669"/>
    <property type="project" value="UniProtKB-KW"/>
</dbReference>
<dbReference type="FunFam" id="3.60.10.10:FF:000058">
    <property type="entry name" value="Tyrosyl-DNA phosphodiesterase 2"/>
    <property type="match status" value="1"/>
</dbReference>
<evidence type="ECO:0000256" key="7">
    <source>
        <dbReference type="ARBA" id="ARBA00022801"/>
    </source>
</evidence>
<dbReference type="GO" id="GO:0003697">
    <property type="term" value="F:single-stranded DNA binding"/>
    <property type="evidence" value="ECO:0007669"/>
    <property type="project" value="TreeGrafter"/>
</dbReference>
<evidence type="ECO:0000259" key="12">
    <source>
        <dbReference type="Pfam" id="PF03372"/>
    </source>
</evidence>
<dbReference type="GeneID" id="105060094"/>
<dbReference type="InParanoid" id="A0A6I9SLW1"/>
<dbReference type="GO" id="GO:0046872">
    <property type="term" value="F:metal ion binding"/>
    <property type="evidence" value="ECO:0007669"/>
    <property type="project" value="UniProtKB-KW"/>
</dbReference>
<dbReference type="KEGG" id="egu:105060094"/>
<keyword evidence="7" id="KW-0378">Hydrolase</keyword>
<dbReference type="InterPro" id="IPR005135">
    <property type="entry name" value="Endo/exonuclease/phosphatase"/>
</dbReference>
<dbReference type="SUPFAM" id="SSF56219">
    <property type="entry name" value="DNase I-like"/>
    <property type="match status" value="1"/>
</dbReference>
<organism evidence="13 14">
    <name type="scientific">Elaeis guineensis var. tenera</name>
    <name type="common">Oil palm</name>
    <dbReference type="NCBI Taxonomy" id="51953"/>
    <lineage>
        <taxon>Eukaryota</taxon>
        <taxon>Viridiplantae</taxon>
        <taxon>Streptophyta</taxon>
        <taxon>Embryophyta</taxon>
        <taxon>Tracheophyta</taxon>
        <taxon>Spermatophyta</taxon>
        <taxon>Magnoliopsida</taxon>
        <taxon>Liliopsida</taxon>
        <taxon>Arecaceae</taxon>
        <taxon>Arecoideae</taxon>
        <taxon>Cocoseae</taxon>
        <taxon>Elaeidinae</taxon>
        <taxon>Elaeis</taxon>
    </lineage>
</organism>
<dbReference type="CDD" id="cd09080">
    <property type="entry name" value="TDP2"/>
    <property type="match status" value="1"/>
</dbReference>
<dbReference type="PANTHER" id="PTHR15822:SF4">
    <property type="entry name" value="TYROSYL-DNA PHOSPHODIESTERASE 2"/>
    <property type="match status" value="1"/>
</dbReference>
<keyword evidence="8" id="KW-0460">Magnesium</keyword>
<dbReference type="RefSeq" id="XP_010941990.1">
    <property type="nucleotide sequence ID" value="XM_010943688.3"/>
</dbReference>
<reference evidence="14" key="1">
    <citation type="submission" date="2025-08" db="UniProtKB">
        <authorList>
            <consortium name="RefSeq"/>
        </authorList>
    </citation>
    <scope>IDENTIFICATION</scope>
</reference>
<feature type="region of interest" description="Disordered" evidence="11">
    <location>
        <begin position="82"/>
        <end position="125"/>
    </location>
</feature>
<dbReference type="GO" id="GO:0006302">
    <property type="term" value="P:double-strand break repair"/>
    <property type="evidence" value="ECO:0007669"/>
    <property type="project" value="TreeGrafter"/>
</dbReference>
<evidence type="ECO:0000256" key="9">
    <source>
        <dbReference type="ARBA" id="ARBA00023204"/>
    </source>
</evidence>
<keyword evidence="5" id="KW-0479">Metal-binding</keyword>
<evidence type="ECO:0000256" key="5">
    <source>
        <dbReference type="ARBA" id="ARBA00022723"/>
    </source>
</evidence>
<evidence type="ECO:0000256" key="4">
    <source>
        <dbReference type="ARBA" id="ARBA00022722"/>
    </source>
</evidence>
<evidence type="ECO:0000256" key="11">
    <source>
        <dbReference type="SAM" id="MobiDB-lite"/>
    </source>
</evidence>
<keyword evidence="13" id="KW-1185">Reference proteome</keyword>
<keyword evidence="10" id="KW-0539">Nucleus</keyword>
<evidence type="ECO:0000313" key="13">
    <source>
        <dbReference type="Proteomes" id="UP000504607"/>
    </source>
</evidence>
<dbReference type="Pfam" id="PF03372">
    <property type="entry name" value="Exo_endo_phos"/>
    <property type="match status" value="1"/>
</dbReference>
<feature type="domain" description="Endonuclease/exonuclease/phosphatase" evidence="12">
    <location>
        <begin position="138"/>
        <end position="381"/>
    </location>
</feature>
<gene>
    <name evidence="14" type="primary">LOC105060094</name>
</gene>
<protein>
    <submittedName>
        <fullName evidence="14">Tyrosyl-DNA phosphodiesterase 2 isoform X1</fullName>
    </submittedName>
</protein>
<dbReference type="InterPro" id="IPR036691">
    <property type="entry name" value="Endo/exonu/phosph_ase_sf"/>
</dbReference>
<keyword evidence="6" id="KW-0227">DNA damage</keyword>
<evidence type="ECO:0000256" key="8">
    <source>
        <dbReference type="ARBA" id="ARBA00022842"/>
    </source>
</evidence>
<feature type="compositionally biased region" description="Basic and acidic residues" evidence="11">
    <location>
        <begin position="102"/>
        <end position="117"/>
    </location>
</feature>
<evidence type="ECO:0000313" key="14">
    <source>
        <dbReference type="RefSeq" id="XP_010941990.1"/>
    </source>
</evidence>
<evidence type="ECO:0000256" key="1">
    <source>
        <dbReference type="ARBA" id="ARBA00001936"/>
    </source>
</evidence>
<feature type="region of interest" description="Disordered" evidence="11">
    <location>
        <begin position="28"/>
        <end position="56"/>
    </location>
</feature>
<evidence type="ECO:0000256" key="10">
    <source>
        <dbReference type="ARBA" id="ARBA00023242"/>
    </source>
</evidence>
<comment type="cofactor">
    <cofactor evidence="1">
        <name>Mn(2+)</name>
        <dbReference type="ChEBI" id="CHEBI:29035"/>
    </cofactor>
</comment>
<dbReference type="AlphaFoldDB" id="A0A6I9SLW1"/>
<comment type="subcellular location">
    <subcellularLocation>
        <location evidence="3">Nucleus</location>
        <location evidence="3">PML body</location>
    </subcellularLocation>
</comment>
<dbReference type="Proteomes" id="UP000504607">
    <property type="component" value="Unplaced"/>
</dbReference>
<evidence type="ECO:0000256" key="6">
    <source>
        <dbReference type="ARBA" id="ARBA00022763"/>
    </source>
</evidence>
<keyword evidence="9" id="KW-0234">DNA repair</keyword>
<dbReference type="InterPro" id="IPR051547">
    <property type="entry name" value="TDP2-like"/>
</dbReference>
<sequence>MGLGKAVKAVVAGTALLAIGAWISCASRGSTQKPTKGSKARREGGSGSAGDEDDEDQGLGARLMLLAAITGAALWALRPWMRTPSPGSGDPNNRRNNATEELEGRRVDRGGGGDRIRPNPSSLGGSNRNLVVTRIKIMSYNVWRREDMEVHERMKAIGCLVQKHSPDVIFFQEVTPSIHKIFQSFEWWKAYEHSILPKKATLKQFCMLLSKLPVKVSCCTTFENSTLGRDLHLACIEVGMGKKLVVATSHLKRPNPPHDTHSTERVAQAKKALSFLDFFPNAVFGGDMNWDEDSDGPFPLLQGWVDAWARLRPGENGWTFDTKSNQMLKGRKLLQKRLDRFVCKLKDFKLIGVDIIGTEAIPGVFSCNDNNKKVPTLPSDHYGLLLTVSYVTINGVN</sequence>
<accession>A0A6I9SLW1</accession>
<name>A0A6I9SLW1_ELAGV</name>
<dbReference type="Gene3D" id="3.60.10.10">
    <property type="entry name" value="Endonuclease/exonuclease/phosphatase"/>
    <property type="match status" value="1"/>
</dbReference>
<evidence type="ECO:0000256" key="2">
    <source>
        <dbReference type="ARBA" id="ARBA00001946"/>
    </source>
</evidence>
<evidence type="ECO:0000256" key="3">
    <source>
        <dbReference type="ARBA" id="ARBA00004322"/>
    </source>
</evidence>
<proteinExistence type="predicted"/>
<dbReference type="PROSITE" id="PS51257">
    <property type="entry name" value="PROKAR_LIPOPROTEIN"/>
    <property type="match status" value="1"/>
</dbReference>